<dbReference type="OrthoDB" id="5514017at2"/>
<dbReference type="InterPro" id="IPR052162">
    <property type="entry name" value="Sensor_kinase/Photoreceptor"/>
</dbReference>
<keyword evidence="9" id="KW-1185">Reference proteome</keyword>
<dbReference type="EMBL" id="CP003389">
    <property type="protein sequence ID" value="AFE08068.1"/>
    <property type="molecule type" value="Genomic_DNA"/>
</dbReference>
<dbReference type="CDD" id="cd00130">
    <property type="entry name" value="PAS"/>
    <property type="match status" value="2"/>
</dbReference>
<dbReference type="InParanoid" id="H8MLF0"/>
<evidence type="ECO:0000256" key="1">
    <source>
        <dbReference type="ARBA" id="ARBA00000085"/>
    </source>
</evidence>
<dbReference type="Pfam" id="PF08448">
    <property type="entry name" value="PAS_4"/>
    <property type="match status" value="1"/>
</dbReference>
<dbReference type="RefSeq" id="WP_014393783.1">
    <property type="nucleotide sequence ID" value="NC_017030.1"/>
</dbReference>
<dbReference type="Proteomes" id="UP000007587">
    <property type="component" value="Chromosome"/>
</dbReference>
<dbReference type="SUPFAM" id="SSF55785">
    <property type="entry name" value="PYP-like sensor domain (PAS domain)"/>
    <property type="match status" value="2"/>
</dbReference>
<keyword evidence="3" id="KW-0597">Phosphoprotein</keyword>
<feature type="domain" description="PAS" evidence="6">
    <location>
        <begin position="139"/>
        <end position="214"/>
    </location>
</feature>
<name>H8MLF0_CORCM</name>
<dbReference type="InterPro" id="IPR013656">
    <property type="entry name" value="PAS_4"/>
</dbReference>
<accession>H8MLF0</accession>
<proteinExistence type="predicted"/>
<dbReference type="PROSITE" id="PS50113">
    <property type="entry name" value="PAC"/>
    <property type="match status" value="1"/>
</dbReference>
<dbReference type="SMART" id="SM00091">
    <property type="entry name" value="PAS"/>
    <property type="match status" value="2"/>
</dbReference>
<dbReference type="eggNOG" id="COG2202">
    <property type="taxonomic scope" value="Bacteria"/>
</dbReference>
<gene>
    <name evidence="8" type="primary">arcB</name>
    <name evidence="8" type="ordered locus">COCOR_00932</name>
</gene>
<dbReference type="GO" id="GO:0004673">
    <property type="term" value="F:protein histidine kinase activity"/>
    <property type="evidence" value="ECO:0007669"/>
    <property type="project" value="UniProtKB-EC"/>
</dbReference>
<organism evidence="8 9">
    <name type="scientific">Corallococcus coralloides (strain ATCC 25202 / DSM 2259 / NBRC 100086 / M2)</name>
    <name type="common">Myxococcus coralloides</name>
    <dbReference type="NCBI Taxonomy" id="1144275"/>
    <lineage>
        <taxon>Bacteria</taxon>
        <taxon>Pseudomonadati</taxon>
        <taxon>Myxococcota</taxon>
        <taxon>Myxococcia</taxon>
        <taxon>Myxococcales</taxon>
        <taxon>Cystobacterineae</taxon>
        <taxon>Myxococcaceae</taxon>
        <taxon>Corallococcus</taxon>
    </lineage>
</organism>
<evidence type="ECO:0000256" key="4">
    <source>
        <dbReference type="ARBA" id="ARBA00022679"/>
    </source>
</evidence>
<dbReference type="SMART" id="SM00086">
    <property type="entry name" value="PAC"/>
    <property type="match status" value="2"/>
</dbReference>
<dbReference type="STRING" id="1144275.COCOR_00932"/>
<dbReference type="PROSITE" id="PS50112">
    <property type="entry name" value="PAS"/>
    <property type="match status" value="1"/>
</dbReference>
<evidence type="ECO:0000313" key="8">
    <source>
        <dbReference type="EMBL" id="AFE08068.1"/>
    </source>
</evidence>
<dbReference type="NCBIfam" id="TIGR00229">
    <property type="entry name" value="sensory_box"/>
    <property type="match status" value="1"/>
</dbReference>
<feature type="domain" description="PAC" evidence="7">
    <location>
        <begin position="200"/>
        <end position="259"/>
    </location>
</feature>
<evidence type="ECO:0000313" key="9">
    <source>
        <dbReference type="Proteomes" id="UP000007587"/>
    </source>
</evidence>
<dbReference type="HOGENOM" id="CLU_713121_0_0_7"/>
<evidence type="ECO:0000256" key="5">
    <source>
        <dbReference type="ARBA" id="ARBA00022777"/>
    </source>
</evidence>
<sequence length="387" mass="42185">MSSFESSFASEALNPDGFLVLRPDGGGNEAPDDFVCEYANPAAQALLGDRLEGAAILATRRTWGGLRAAWEMTLSTGLRSEHLIHWETGSGVHTLRFRAARAPEGRLYVWLDAQSRLAVGAARSDQALGTTAEESLRRTSALFQAVMQGSTDAIYTKNLEGQYTRINAAGARLMGRTVEEVVGHTDAELWPDEARASVAHDREVLAFRQTLTYEEAQSGGRVWLSTKGVLRDEQGRVFGLFGISRDITERKRMEEALHQEKARLQQALSAASVALFDLRMPQGLLRWGPGAAALLGQPSLPAEEPLMALLARLPPEDRLAMATRLAPSARLPLKLSLDFRVVGARGELRRLALWGEVHAGDGQEQRLLGVVVDLTQRSLTPPSDMAA</sequence>
<dbReference type="InterPro" id="IPR001610">
    <property type="entry name" value="PAC"/>
</dbReference>
<comment type="catalytic activity">
    <reaction evidence="1">
        <text>ATP + protein L-histidine = ADP + protein N-phospho-L-histidine.</text>
        <dbReference type="EC" id="2.7.13.3"/>
    </reaction>
</comment>
<dbReference type="Gene3D" id="3.30.450.20">
    <property type="entry name" value="PAS domain"/>
    <property type="match status" value="2"/>
</dbReference>
<dbReference type="EC" id="2.7.13.3" evidence="2"/>
<dbReference type="InterPro" id="IPR000014">
    <property type="entry name" value="PAS"/>
</dbReference>
<evidence type="ECO:0000259" key="6">
    <source>
        <dbReference type="PROSITE" id="PS50112"/>
    </source>
</evidence>
<dbReference type="PANTHER" id="PTHR43304:SF1">
    <property type="entry name" value="PAC DOMAIN-CONTAINING PROTEIN"/>
    <property type="match status" value="1"/>
</dbReference>
<dbReference type="InterPro" id="IPR000700">
    <property type="entry name" value="PAS-assoc_C"/>
</dbReference>
<reference evidence="8 9" key="1">
    <citation type="journal article" date="2012" name="J. Bacteriol.">
        <title>Complete Genome Sequence of the Fruiting Myxobacterium Corallococcus coralloides DSM 2259.</title>
        <authorList>
            <person name="Huntley S."/>
            <person name="Zhang Y."/>
            <person name="Treuner-Lange A."/>
            <person name="Kneip S."/>
            <person name="Sensen C.W."/>
            <person name="Sogaard-Andersen L."/>
        </authorList>
    </citation>
    <scope>NUCLEOTIDE SEQUENCE [LARGE SCALE GENOMIC DNA]</scope>
    <source>
        <strain evidence="9">ATCC 25202 / DSM 2259 / NBRC 100086 / M2</strain>
    </source>
</reference>
<evidence type="ECO:0000259" key="7">
    <source>
        <dbReference type="PROSITE" id="PS50113"/>
    </source>
</evidence>
<keyword evidence="4" id="KW-0808">Transferase</keyword>
<dbReference type="AlphaFoldDB" id="H8MLF0"/>
<dbReference type="InterPro" id="IPR035965">
    <property type="entry name" value="PAS-like_dom_sf"/>
</dbReference>
<reference evidence="9" key="2">
    <citation type="submission" date="2012-03" db="EMBL/GenBank/DDBJ databases">
        <title>Genome sequence of the fruiting myxobacterium Corallococcus coralloides DSM 2259.</title>
        <authorList>
            <person name="Huntley S."/>
            <person name="Zhang Y."/>
            <person name="Treuner-Lange A."/>
            <person name="Sensen C.W."/>
            <person name="Sogaard-Andersen L."/>
        </authorList>
    </citation>
    <scope>NUCLEOTIDE SEQUENCE [LARGE SCALE GENOMIC DNA]</scope>
    <source>
        <strain evidence="9">ATCC 25202 / DSM 2259 / NBRC 100086 / M2</strain>
    </source>
</reference>
<protein>
    <recommendedName>
        <fullName evidence="2">histidine kinase</fullName>
        <ecNumber evidence="2">2.7.13.3</ecNumber>
    </recommendedName>
</protein>
<keyword evidence="5 8" id="KW-0418">Kinase</keyword>
<evidence type="ECO:0000256" key="3">
    <source>
        <dbReference type="ARBA" id="ARBA00022553"/>
    </source>
</evidence>
<evidence type="ECO:0000256" key="2">
    <source>
        <dbReference type="ARBA" id="ARBA00012438"/>
    </source>
</evidence>
<dbReference type="KEGG" id="ccx:COCOR_00932"/>
<dbReference type="PANTHER" id="PTHR43304">
    <property type="entry name" value="PHYTOCHROME-LIKE PROTEIN CPH1"/>
    <property type="match status" value="1"/>
</dbReference>